<evidence type="ECO:0000256" key="2">
    <source>
        <dbReference type="SAM" id="SignalP"/>
    </source>
</evidence>
<dbReference type="Proteomes" id="UP001331761">
    <property type="component" value="Unassembled WGS sequence"/>
</dbReference>
<evidence type="ECO:0000256" key="1">
    <source>
        <dbReference type="SAM" id="MobiDB-lite"/>
    </source>
</evidence>
<evidence type="ECO:0000313" key="3">
    <source>
        <dbReference type="EMBL" id="KAK5969870.1"/>
    </source>
</evidence>
<feature type="signal peptide" evidence="2">
    <location>
        <begin position="1"/>
        <end position="21"/>
    </location>
</feature>
<keyword evidence="4" id="KW-1185">Reference proteome</keyword>
<protein>
    <submittedName>
        <fullName evidence="3">Uncharacterized protein</fullName>
    </submittedName>
</protein>
<keyword evidence="2" id="KW-0732">Signal</keyword>
<feature type="chain" id="PRO_5042991123" evidence="2">
    <location>
        <begin position="22"/>
        <end position="77"/>
    </location>
</feature>
<accession>A0AAN8EZ18</accession>
<dbReference type="EMBL" id="WIXE01019652">
    <property type="protein sequence ID" value="KAK5969870.1"/>
    <property type="molecule type" value="Genomic_DNA"/>
</dbReference>
<organism evidence="3 4">
    <name type="scientific">Trichostrongylus colubriformis</name>
    <name type="common">Black scour worm</name>
    <dbReference type="NCBI Taxonomy" id="6319"/>
    <lineage>
        <taxon>Eukaryota</taxon>
        <taxon>Metazoa</taxon>
        <taxon>Ecdysozoa</taxon>
        <taxon>Nematoda</taxon>
        <taxon>Chromadorea</taxon>
        <taxon>Rhabditida</taxon>
        <taxon>Rhabditina</taxon>
        <taxon>Rhabditomorpha</taxon>
        <taxon>Strongyloidea</taxon>
        <taxon>Trichostrongylidae</taxon>
        <taxon>Trichostrongylus</taxon>
    </lineage>
</organism>
<reference evidence="3 4" key="1">
    <citation type="submission" date="2019-10" db="EMBL/GenBank/DDBJ databases">
        <title>Assembly and Annotation for the nematode Trichostrongylus colubriformis.</title>
        <authorList>
            <person name="Martin J."/>
        </authorList>
    </citation>
    <scope>NUCLEOTIDE SEQUENCE [LARGE SCALE GENOMIC DNA]</scope>
    <source>
        <strain evidence="3">G859</strain>
        <tissue evidence="3">Whole worm</tissue>
    </source>
</reference>
<dbReference type="AlphaFoldDB" id="A0AAN8EZ18"/>
<proteinExistence type="predicted"/>
<sequence>MSAHFFIVALLSSIVIPSVQEQSPKLDMTESPVFFGTINGSPVLTVFHGPSDVLKEDIQNKDTEEDPLLEKMGPRME</sequence>
<feature type="region of interest" description="Disordered" evidence="1">
    <location>
        <begin position="56"/>
        <end position="77"/>
    </location>
</feature>
<comment type="caution">
    <text evidence="3">The sequence shown here is derived from an EMBL/GenBank/DDBJ whole genome shotgun (WGS) entry which is preliminary data.</text>
</comment>
<evidence type="ECO:0000313" key="4">
    <source>
        <dbReference type="Proteomes" id="UP001331761"/>
    </source>
</evidence>
<name>A0AAN8EZ18_TRICO</name>
<gene>
    <name evidence="3" type="ORF">GCK32_000904</name>
</gene>